<feature type="region of interest" description="Disordered" evidence="1">
    <location>
        <begin position="174"/>
        <end position="203"/>
    </location>
</feature>
<evidence type="ECO:0008006" key="4">
    <source>
        <dbReference type="Google" id="ProtNLM"/>
    </source>
</evidence>
<evidence type="ECO:0000313" key="2">
    <source>
        <dbReference type="EMBL" id="RVW42754.1"/>
    </source>
</evidence>
<name>A0A438E541_VITVI</name>
<evidence type="ECO:0000313" key="3">
    <source>
        <dbReference type="Proteomes" id="UP000288805"/>
    </source>
</evidence>
<dbReference type="Proteomes" id="UP000288805">
    <property type="component" value="Unassembled WGS sequence"/>
</dbReference>
<sequence>MLIRITSGDGKRGESCWFALDSKSFEISMDVLGKKLKRIIVERNRGFTSWIRFGSSNLCWLLEGVEASCKGEFAQRFVKSWEDEGEERKFLCRSGEYKRSLKIEKARGSSVATTGRRRCVKRKGAVGRVPGWEMGRDFGLVMGQERNRRLGKKKRGLHEPAVWWSRCSQLGNLQRGKGRHVQKKAKYGGGNNSKFGPATKANGTLGWDMETAVERRPNEKGCMATKKNVGRLTLAHLQRCRRQISRVGPMRRGLFGFTEDCGPSHLGPLPNTHALNNCMKVGKPTLDSPKGPVVVGRPTFKDSSRARAHEGCREVVCGCPDGVYFGFQHGSSSPTPNTKELIDEALMEEVSRMGCLSPQMRVAVGAVGYK</sequence>
<gene>
    <name evidence="2" type="ORF">CK203_079931</name>
</gene>
<protein>
    <recommendedName>
        <fullName evidence="4">DUF4283 domain-containing protein</fullName>
    </recommendedName>
</protein>
<reference evidence="2 3" key="1">
    <citation type="journal article" date="2018" name="PLoS Genet.">
        <title>Population sequencing reveals clonal diversity and ancestral inbreeding in the grapevine cultivar Chardonnay.</title>
        <authorList>
            <person name="Roach M.J."/>
            <person name="Johnson D.L."/>
            <person name="Bohlmann J."/>
            <person name="van Vuuren H.J."/>
            <person name="Jones S.J."/>
            <person name="Pretorius I.S."/>
            <person name="Schmidt S.A."/>
            <person name="Borneman A.R."/>
        </authorList>
    </citation>
    <scope>NUCLEOTIDE SEQUENCE [LARGE SCALE GENOMIC DNA]</scope>
    <source>
        <strain evidence="3">cv. Chardonnay</strain>
        <tissue evidence="2">Leaf</tissue>
    </source>
</reference>
<evidence type="ECO:0000256" key="1">
    <source>
        <dbReference type="SAM" id="MobiDB-lite"/>
    </source>
</evidence>
<dbReference type="EMBL" id="QGNW01001393">
    <property type="protein sequence ID" value="RVW42754.1"/>
    <property type="molecule type" value="Genomic_DNA"/>
</dbReference>
<comment type="caution">
    <text evidence="2">The sequence shown here is derived from an EMBL/GenBank/DDBJ whole genome shotgun (WGS) entry which is preliminary data.</text>
</comment>
<proteinExistence type="predicted"/>
<accession>A0A438E541</accession>
<organism evidence="2 3">
    <name type="scientific">Vitis vinifera</name>
    <name type="common">Grape</name>
    <dbReference type="NCBI Taxonomy" id="29760"/>
    <lineage>
        <taxon>Eukaryota</taxon>
        <taxon>Viridiplantae</taxon>
        <taxon>Streptophyta</taxon>
        <taxon>Embryophyta</taxon>
        <taxon>Tracheophyta</taxon>
        <taxon>Spermatophyta</taxon>
        <taxon>Magnoliopsida</taxon>
        <taxon>eudicotyledons</taxon>
        <taxon>Gunneridae</taxon>
        <taxon>Pentapetalae</taxon>
        <taxon>rosids</taxon>
        <taxon>Vitales</taxon>
        <taxon>Vitaceae</taxon>
        <taxon>Viteae</taxon>
        <taxon>Vitis</taxon>
    </lineage>
</organism>
<feature type="compositionally biased region" description="Basic residues" evidence="1">
    <location>
        <begin position="176"/>
        <end position="186"/>
    </location>
</feature>
<dbReference type="AlphaFoldDB" id="A0A438E541"/>